<dbReference type="PROSITE" id="PS00839">
    <property type="entry name" value="SUMT_1"/>
    <property type="match status" value="1"/>
</dbReference>
<evidence type="ECO:0000256" key="4">
    <source>
        <dbReference type="ARBA" id="ARBA00022603"/>
    </source>
</evidence>
<dbReference type="Gene3D" id="3.30.950.10">
    <property type="entry name" value="Methyltransferase, Cobalt-precorrin-4 Transmethylase, Domain 2"/>
    <property type="match status" value="1"/>
</dbReference>
<dbReference type="InterPro" id="IPR014777">
    <property type="entry name" value="4pyrrole_Mease_sub1"/>
</dbReference>
<evidence type="ECO:0000313" key="13">
    <source>
        <dbReference type="Proteomes" id="UP000501991"/>
    </source>
</evidence>
<accession>A0A6C1AZB2</accession>
<evidence type="ECO:0000256" key="6">
    <source>
        <dbReference type="ARBA" id="ARBA00022691"/>
    </source>
</evidence>
<evidence type="ECO:0000256" key="7">
    <source>
        <dbReference type="ARBA" id="ARBA00023244"/>
    </source>
</evidence>
<protein>
    <recommendedName>
        <fullName evidence="2">uroporphyrinogen-III C-methyltransferase</fullName>
        <ecNumber evidence="2">2.1.1.107</ecNumber>
    </recommendedName>
</protein>
<dbReference type="UniPathway" id="UPA00262">
    <property type="reaction ID" value="UER00211"/>
</dbReference>
<feature type="domain" description="Tetrapyrrole methylase" evidence="11">
    <location>
        <begin position="12"/>
        <end position="222"/>
    </location>
</feature>
<keyword evidence="3" id="KW-0169">Cobalamin biosynthesis</keyword>
<dbReference type="InterPro" id="IPR000878">
    <property type="entry name" value="4pyrrol_Mease"/>
</dbReference>
<evidence type="ECO:0000313" key="12">
    <source>
        <dbReference type="EMBL" id="QID16677.1"/>
    </source>
</evidence>
<keyword evidence="13" id="KW-1185">Reference proteome</keyword>
<keyword evidence="6" id="KW-0949">S-adenosyl-L-methionine</keyword>
<dbReference type="EMBL" id="CP048836">
    <property type="protein sequence ID" value="QID16677.1"/>
    <property type="molecule type" value="Genomic_DNA"/>
</dbReference>
<dbReference type="PROSITE" id="PS00840">
    <property type="entry name" value="SUMT_2"/>
    <property type="match status" value="1"/>
</dbReference>
<dbReference type="PANTHER" id="PTHR45790:SF3">
    <property type="entry name" value="S-ADENOSYL-L-METHIONINE-DEPENDENT UROPORPHYRINOGEN III METHYLTRANSFERASE, CHLOROPLASTIC"/>
    <property type="match status" value="1"/>
</dbReference>
<evidence type="ECO:0000259" key="11">
    <source>
        <dbReference type="Pfam" id="PF00590"/>
    </source>
</evidence>
<comment type="similarity">
    <text evidence="1 10">Belongs to the precorrin methyltransferase family.</text>
</comment>
<dbReference type="GO" id="GO:0032259">
    <property type="term" value="P:methylation"/>
    <property type="evidence" value="ECO:0007669"/>
    <property type="project" value="UniProtKB-KW"/>
</dbReference>
<organism evidence="12 13">
    <name type="scientific">Nitrogeniibacter mangrovi</name>
    <dbReference type="NCBI Taxonomy" id="2016596"/>
    <lineage>
        <taxon>Bacteria</taxon>
        <taxon>Pseudomonadati</taxon>
        <taxon>Pseudomonadota</taxon>
        <taxon>Betaproteobacteria</taxon>
        <taxon>Rhodocyclales</taxon>
        <taxon>Zoogloeaceae</taxon>
        <taxon>Nitrogeniibacter</taxon>
    </lineage>
</organism>
<dbReference type="FunFam" id="3.40.1010.10:FF:000001">
    <property type="entry name" value="Siroheme synthase"/>
    <property type="match status" value="1"/>
</dbReference>
<dbReference type="InterPro" id="IPR035996">
    <property type="entry name" value="4pyrrol_Methylase_sf"/>
</dbReference>
<dbReference type="InterPro" id="IPR006366">
    <property type="entry name" value="CobA/CysG_C"/>
</dbReference>
<dbReference type="Proteomes" id="UP000501991">
    <property type="component" value="Chromosome"/>
</dbReference>
<evidence type="ECO:0000256" key="2">
    <source>
        <dbReference type="ARBA" id="ARBA00012162"/>
    </source>
</evidence>
<evidence type="ECO:0000256" key="1">
    <source>
        <dbReference type="ARBA" id="ARBA00005879"/>
    </source>
</evidence>
<dbReference type="SUPFAM" id="SSF53790">
    <property type="entry name" value="Tetrapyrrole methylase"/>
    <property type="match status" value="1"/>
</dbReference>
<proteinExistence type="inferred from homology"/>
<evidence type="ECO:0000256" key="8">
    <source>
        <dbReference type="ARBA" id="ARBA00025705"/>
    </source>
</evidence>
<dbReference type="Pfam" id="PF00590">
    <property type="entry name" value="TP_methylase"/>
    <property type="match status" value="1"/>
</dbReference>
<dbReference type="GO" id="GO:0019354">
    <property type="term" value="P:siroheme biosynthetic process"/>
    <property type="evidence" value="ECO:0007669"/>
    <property type="project" value="UniProtKB-UniPathway"/>
</dbReference>
<name>A0A6C1AZB2_9RHOO</name>
<dbReference type="NCBIfam" id="NF004790">
    <property type="entry name" value="PRK06136.1"/>
    <property type="match status" value="1"/>
</dbReference>
<evidence type="ECO:0000256" key="3">
    <source>
        <dbReference type="ARBA" id="ARBA00022573"/>
    </source>
</evidence>
<dbReference type="Gene3D" id="3.40.1010.10">
    <property type="entry name" value="Cobalt-precorrin-4 Transmethylase, Domain 1"/>
    <property type="match status" value="1"/>
</dbReference>
<dbReference type="InterPro" id="IPR014776">
    <property type="entry name" value="4pyrrole_Mease_sub2"/>
</dbReference>
<dbReference type="GO" id="GO:0004851">
    <property type="term" value="F:uroporphyrin-III C-methyltransferase activity"/>
    <property type="evidence" value="ECO:0007669"/>
    <property type="project" value="UniProtKB-EC"/>
</dbReference>
<keyword evidence="4 10" id="KW-0489">Methyltransferase</keyword>
<comment type="pathway">
    <text evidence="9">Cofactor biosynthesis; adenosylcobalamin biosynthesis; precorrin-2 from uroporphyrinogen III: step 1/1.</text>
</comment>
<dbReference type="FunFam" id="3.30.950.10:FF:000001">
    <property type="entry name" value="Siroheme synthase"/>
    <property type="match status" value="1"/>
</dbReference>
<dbReference type="AlphaFoldDB" id="A0A6C1AZB2"/>
<dbReference type="PANTHER" id="PTHR45790">
    <property type="entry name" value="SIROHEME SYNTHASE-RELATED"/>
    <property type="match status" value="1"/>
</dbReference>
<dbReference type="KEGG" id="azq:G3580_02950"/>
<dbReference type="InterPro" id="IPR003043">
    <property type="entry name" value="Uropor_MeTrfase_CS"/>
</dbReference>
<sequence length="254" mass="26621">MSGSRPVQPGWVYLVGAGPGDAELLTLRADAIIRAADVVVYDNLVGDEVMARMPAGCTRIYVGKKAANHSMRQADICALLVRLAREGHRVLRLKGGDPYVFGRGGEEAETLVAAGVPFEVVPGVTAASGISAYAGIPLTHRDHAQSVVFATGHKKEGPVDLDWSALARPKQTVVIYMGVSRIAEIAAQLVAHGLPETTPAALVRRGTLPDQFVVVATLADLADKAEAASIKPPALMIIGTVVTMAPTLGWFQGG</sequence>
<keyword evidence="5 10" id="KW-0808">Transferase</keyword>
<dbReference type="CDD" id="cd11642">
    <property type="entry name" value="SUMT"/>
    <property type="match status" value="1"/>
</dbReference>
<evidence type="ECO:0000256" key="9">
    <source>
        <dbReference type="ARBA" id="ARBA00060548"/>
    </source>
</evidence>
<dbReference type="GO" id="GO:0009236">
    <property type="term" value="P:cobalamin biosynthetic process"/>
    <property type="evidence" value="ECO:0007669"/>
    <property type="project" value="UniProtKB-KW"/>
</dbReference>
<comment type="pathway">
    <text evidence="8">Porphyrin-containing compound metabolism; siroheme biosynthesis; precorrin-2 from uroporphyrinogen III: step 1/1.</text>
</comment>
<dbReference type="EC" id="2.1.1.107" evidence="2"/>
<gene>
    <name evidence="12" type="primary">cobA</name>
    <name evidence="12" type="ORF">G3580_02950</name>
</gene>
<keyword evidence="7" id="KW-0627">Porphyrin biosynthesis</keyword>
<evidence type="ECO:0000256" key="5">
    <source>
        <dbReference type="ARBA" id="ARBA00022679"/>
    </source>
</evidence>
<evidence type="ECO:0000256" key="10">
    <source>
        <dbReference type="RuleBase" id="RU003960"/>
    </source>
</evidence>
<dbReference type="RefSeq" id="WP_173763845.1">
    <property type="nucleotide sequence ID" value="NZ_CP048836.1"/>
</dbReference>
<dbReference type="NCBIfam" id="TIGR01469">
    <property type="entry name" value="cobA_cysG_Cterm"/>
    <property type="match status" value="1"/>
</dbReference>
<reference evidence="12 13" key="1">
    <citation type="submission" date="2020-02" db="EMBL/GenBank/DDBJ databases">
        <title>Nitrogenibacter mangrovi gen. nov., sp. nov. isolated from mangrove sediment, a denitrifying betaproteobacterium.</title>
        <authorList>
            <person name="Liao H."/>
            <person name="Tian Y."/>
        </authorList>
    </citation>
    <scope>NUCLEOTIDE SEQUENCE [LARGE SCALE GENOMIC DNA]</scope>
    <source>
        <strain evidence="12 13">M9-3-2</strain>
    </source>
</reference>
<dbReference type="InterPro" id="IPR050161">
    <property type="entry name" value="Siro_Cobalamin_biosynth"/>
</dbReference>